<gene>
    <name evidence="2" type="ORF">GGR42_002294</name>
</gene>
<dbReference type="Proteomes" id="UP000590442">
    <property type="component" value="Unassembled WGS sequence"/>
</dbReference>
<keyword evidence="2" id="KW-0238">DNA-binding</keyword>
<proteinExistence type="predicted"/>
<organism evidence="2 3">
    <name type="scientific">Saonia flava</name>
    <dbReference type="NCBI Taxonomy" id="523696"/>
    <lineage>
        <taxon>Bacteria</taxon>
        <taxon>Pseudomonadati</taxon>
        <taxon>Bacteroidota</taxon>
        <taxon>Flavobacteriia</taxon>
        <taxon>Flavobacteriales</taxon>
        <taxon>Flavobacteriaceae</taxon>
        <taxon>Saonia</taxon>
    </lineage>
</organism>
<dbReference type="Pfam" id="PF04397">
    <property type="entry name" value="LytTR"/>
    <property type="match status" value="1"/>
</dbReference>
<dbReference type="SMART" id="SM00850">
    <property type="entry name" value="LytTR"/>
    <property type="match status" value="1"/>
</dbReference>
<sequence length="99" mass="11473">MKNLIIAFSGKNKIQYIQGLKDYLKIYVSHSPKPILTLMSFREINDKVSSQQFFRVHKSFIINASHIEAIQKSKIIIGKIRIPIGESYRADFLHRLGLK</sequence>
<dbReference type="RefSeq" id="WP_167964005.1">
    <property type="nucleotide sequence ID" value="NZ_JAATJJ010000001.1"/>
</dbReference>
<dbReference type="InterPro" id="IPR007492">
    <property type="entry name" value="LytTR_DNA-bd_dom"/>
</dbReference>
<feature type="domain" description="HTH LytTR-type" evidence="1">
    <location>
        <begin position="35"/>
        <end position="98"/>
    </location>
</feature>
<name>A0A846QYW1_9FLAO</name>
<dbReference type="Gene3D" id="2.40.50.1020">
    <property type="entry name" value="LytTr DNA-binding domain"/>
    <property type="match status" value="1"/>
</dbReference>
<dbReference type="GO" id="GO:0003677">
    <property type="term" value="F:DNA binding"/>
    <property type="evidence" value="ECO:0007669"/>
    <property type="project" value="UniProtKB-KW"/>
</dbReference>
<dbReference type="AlphaFoldDB" id="A0A846QYW1"/>
<protein>
    <submittedName>
        <fullName evidence="2">DNA-binding LytR/AlgR family response regulator</fullName>
    </submittedName>
</protein>
<accession>A0A846QYW1</accession>
<evidence type="ECO:0000259" key="1">
    <source>
        <dbReference type="PROSITE" id="PS50930"/>
    </source>
</evidence>
<evidence type="ECO:0000313" key="3">
    <source>
        <dbReference type="Proteomes" id="UP000590442"/>
    </source>
</evidence>
<keyword evidence="3" id="KW-1185">Reference proteome</keyword>
<reference evidence="2 3" key="1">
    <citation type="submission" date="2020-03" db="EMBL/GenBank/DDBJ databases">
        <title>Genomic Encyclopedia of Type Strains, Phase IV (KMG-IV): sequencing the most valuable type-strain genomes for metagenomic binning, comparative biology and taxonomic classification.</title>
        <authorList>
            <person name="Goeker M."/>
        </authorList>
    </citation>
    <scope>NUCLEOTIDE SEQUENCE [LARGE SCALE GENOMIC DNA]</scope>
    <source>
        <strain evidence="2 3">DSM 29762</strain>
    </source>
</reference>
<evidence type="ECO:0000313" key="2">
    <source>
        <dbReference type="EMBL" id="NJB71832.1"/>
    </source>
</evidence>
<comment type="caution">
    <text evidence="2">The sequence shown here is derived from an EMBL/GenBank/DDBJ whole genome shotgun (WGS) entry which is preliminary data.</text>
</comment>
<dbReference type="PROSITE" id="PS50930">
    <property type="entry name" value="HTH_LYTTR"/>
    <property type="match status" value="1"/>
</dbReference>
<dbReference type="EMBL" id="JAATJJ010000001">
    <property type="protein sequence ID" value="NJB71832.1"/>
    <property type="molecule type" value="Genomic_DNA"/>
</dbReference>